<dbReference type="PANTHER" id="PTHR47518:SF11">
    <property type="entry name" value="SERPENTINE RECEPTOR, CLASS E (EPSILON)-RELATED"/>
    <property type="match status" value="1"/>
</dbReference>
<dbReference type="GO" id="GO:0016020">
    <property type="term" value="C:membrane"/>
    <property type="evidence" value="ECO:0007669"/>
    <property type="project" value="InterPro"/>
</dbReference>
<dbReference type="InterPro" id="IPR004151">
    <property type="entry name" value="7TM_GPCR_serpentine_rcpt_Sre"/>
</dbReference>
<evidence type="ECO:0000313" key="4">
    <source>
        <dbReference type="WBParaSite" id="PSU_v2.g4525.t1"/>
    </source>
</evidence>
<dbReference type="Proteomes" id="UP000887577">
    <property type="component" value="Unplaced"/>
</dbReference>
<dbReference type="PANTHER" id="PTHR47518">
    <property type="entry name" value="SERPENTINE RECEPTOR CLASS EPSILON-13-RELATED"/>
    <property type="match status" value="1"/>
</dbReference>
<reference evidence="4" key="1">
    <citation type="submission" date="2022-11" db="UniProtKB">
        <authorList>
            <consortium name="WormBaseParasite"/>
        </authorList>
    </citation>
    <scope>IDENTIFICATION</scope>
</reference>
<proteinExistence type="inferred from homology"/>
<accession>A0A914YY06</accession>
<dbReference type="Pfam" id="PF03125">
    <property type="entry name" value="Sre"/>
    <property type="match status" value="1"/>
</dbReference>
<dbReference type="InterPro" id="IPR052854">
    <property type="entry name" value="Serpentine_rcpt_epsilon"/>
</dbReference>
<dbReference type="WBParaSite" id="PSU_v2.g4525.t1">
    <property type="protein sequence ID" value="PSU_v2.g4525.t1"/>
    <property type="gene ID" value="PSU_v2.g4525"/>
</dbReference>
<dbReference type="GO" id="GO:0007606">
    <property type="term" value="P:sensory perception of chemical stimulus"/>
    <property type="evidence" value="ECO:0007669"/>
    <property type="project" value="InterPro"/>
</dbReference>
<comment type="similarity">
    <text evidence="1">Belongs to the nematode receptor-like protein sre family.</text>
</comment>
<name>A0A914YY06_9BILA</name>
<organism evidence="3 4">
    <name type="scientific">Panagrolaimus superbus</name>
    <dbReference type="NCBI Taxonomy" id="310955"/>
    <lineage>
        <taxon>Eukaryota</taxon>
        <taxon>Metazoa</taxon>
        <taxon>Ecdysozoa</taxon>
        <taxon>Nematoda</taxon>
        <taxon>Chromadorea</taxon>
        <taxon>Rhabditida</taxon>
        <taxon>Tylenchina</taxon>
        <taxon>Panagrolaimomorpha</taxon>
        <taxon>Panagrolaimoidea</taxon>
        <taxon>Panagrolaimidae</taxon>
        <taxon>Panagrolaimus</taxon>
    </lineage>
</organism>
<feature type="transmembrane region" description="Helical" evidence="2">
    <location>
        <begin position="20"/>
        <end position="43"/>
    </location>
</feature>
<keyword evidence="2" id="KW-1133">Transmembrane helix</keyword>
<feature type="transmembrane region" description="Helical" evidence="2">
    <location>
        <begin position="115"/>
        <end position="139"/>
    </location>
</feature>
<feature type="transmembrane region" description="Helical" evidence="2">
    <location>
        <begin position="82"/>
        <end position="103"/>
    </location>
</feature>
<keyword evidence="3" id="KW-1185">Reference proteome</keyword>
<evidence type="ECO:0000256" key="1">
    <source>
        <dbReference type="ARBA" id="ARBA00006803"/>
    </source>
</evidence>
<sequence length="149" mass="17592">MKYRLVALQLMEFIVILDRITVVAIGIFIIATNIIVCILLWILEKFNEKRYRTSLTNPSHYSLSERFQLNENIKTAKIIRRVAEVVNVLNIFLGIFIGISHFYEIEVIRKYAYLILHLFISFYGYTFAIVGMTANPIWYRKFKGMFNLI</sequence>
<evidence type="ECO:0000256" key="2">
    <source>
        <dbReference type="SAM" id="Phobius"/>
    </source>
</evidence>
<keyword evidence="2" id="KW-0472">Membrane</keyword>
<protein>
    <submittedName>
        <fullName evidence="4">Uncharacterized protein</fullName>
    </submittedName>
</protein>
<dbReference type="AlphaFoldDB" id="A0A914YY06"/>
<evidence type="ECO:0000313" key="3">
    <source>
        <dbReference type="Proteomes" id="UP000887577"/>
    </source>
</evidence>
<keyword evidence="2" id="KW-0812">Transmembrane</keyword>